<organism evidence="3 4">
    <name type="scientific">Amycolatopsis acidicola</name>
    <dbReference type="NCBI Taxonomy" id="2596893"/>
    <lineage>
        <taxon>Bacteria</taxon>
        <taxon>Bacillati</taxon>
        <taxon>Actinomycetota</taxon>
        <taxon>Actinomycetes</taxon>
        <taxon>Pseudonocardiales</taxon>
        <taxon>Pseudonocardiaceae</taxon>
        <taxon>Amycolatopsis</taxon>
    </lineage>
</organism>
<dbReference type="RefSeq" id="WP_144757118.1">
    <property type="nucleotide sequence ID" value="NZ_VMNW02000010.1"/>
</dbReference>
<evidence type="ECO:0000313" key="4">
    <source>
        <dbReference type="Proteomes" id="UP000319769"/>
    </source>
</evidence>
<dbReference type="Proteomes" id="UP000319769">
    <property type="component" value="Unassembled WGS sequence"/>
</dbReference>
<dbReference type="InterPro" id="IPR002539">
    <property type="entry name" value="MaoC-like_dom"/>
</dbReference>
<dbReference type="AlphaFoldDB" id="A0A5N0VF48"/>
<evidence type="ECO:0000259" key="2">
    <source>
        <dbReference type="Pfam" id="PF01575"/>
    </source>
</evidence>
<dbReference type="Gene3D" id="3.10.129.10">
    <property type="entry name" value="Hotdog Thioesterase"/>
    <property type="match status" value="1"/>
</dbReference>
<sequence>MKSLFFEEYEMGMVSETGRRTVTDYDVSTYIGLAGYRGPMWYDLEYAAKDAYYGGRLVPGMLVLTLAEGLVIGSGIMEDRGLALMEVTPKFRKPVLVGDTIYTSSVVTGLHLTSRGDRGVVTTDNSVLTTSGKTAVEYQAVRMIRGKAFSEETKA</sequence>
<comment type="caution">
    <text evidence="3">The sequence shown here is derived from an EMBL/GenBank/DDBJ whole genome shotgun (WGS) entry which is preliminary data.</text>
</comment>
<evidence type="ECO:0000256" key="1">
    <source>
        <dbReference type="ARBA" id="ARBA00005254"/>
    </source>
</evidence>
<dbReference type="Pfam" id="PF01575">
    <property type="entry name" value="MaoC_dehydratas"/>
    <property type="match status" value="1"/>
</dbReference>
<accession>A0A5N0VF48</accession>
<proteinExistence type="inferred from homology"/>
<keyword evidence="4" id="KW-1185">Reference proteome</keyword>
<evidence type="ECO:0000313" key="3">
    <source>
        <dbReference type="EMBL" id="KAA9163312.1"/>
    </source>
</evidence>
<dbReference type="PANTHER" id="PTHR43664">
    <property type="entry name" value="MONOAMINE OXIDASE-RELATED"/>
    <property type="match status" value="1"/>
</dbReference>
<feature type="domain" description="MaoC-like" evidence="2">
    <location>
        <begin position="17"/>
        <end position="127"/>
    </location>
</feature>
<dbReference type="PANTHER" id="PTHR43664:SF1">
    <property type="entry name" value="BETA-METHYLMALYL-COA DEHYDRATASE"/>
    <property type="match status" value="1"/>
</dbReference>
<comment type="similarity">
    <text evidence="1">Belongs to the enoyl-CoA hydratase/isomerase family.</text>
</comment>
<protein>
    <submittedName>
        <fullName evidence="3">Acyl dehydratase</fullName>
    </submittedName>
</protein>
<dbReference type="InterPro" id="IPR029069">
    <property type="entry name" value="HotDog_dom_sf"/>
</dbReference>
<name>A0A5N0VF48_9PSEU</name>
<dbReference type="OrthoDB" id="9796589at2"/>
<dbReference type="SUPFAM" id="SSF54637">
    <property type="entry name" value="Thioesterase/thiol ester dehydrase-isomerase"/>
    <property type="match status" value="1"/>
</dbReference>
<reference evidence="3" key="1">
    <citation type="submission" date="2019-09" db="EMBL/GenBank/DDBJ databases">
        <authorList>
            <person name="Teo W.F.A."/>
            <person name="Duangmal K."/>
        </authorList>
    </citation>
    <scope>NUCLEOTIDE SEQUENCE [LARGE SCALE GENOMIC DNA]</scope>
    <source>
        <strain evidence="3">K81G1</strain>
    </source>
</reference>
<gene>
    <name evidence="3" type="ORF">FPZ12_009980</name>
</gene>
<dbReference type="InterPro" id="IPR052342">
    <property type="entry name" value="MCH/BMMD"/>
</dbReference>
<dbReference type="EMBL" id="VMNW02000010">
    <property type="protein sequence ID" value="KAA9163312.1"/>
    <property type="molecule type" value="Genomic_DNA"/>
</dbReference>